<dbReference type="SUPFAM" id="SSF53474">
    <property type="entry name" value="alpha/beta-Hydrolases"/>
    <property type="match status" value="1"/>
</dbReference>
<dbReference type="RefSeq" id="WP_030309235.1">
    <property type="nucleotide sequence ID" value="NZ_CP108610.1"/>
</dbReference>
<dbReference type="Proteomes" id="UP000292693">
    <property type="component" value="Unassembled WGS sequence"/>
</dbReference>
<keyword evidence="2" id="KW-0378">Hydrolase</keyword>
<dbReference type="EMBL" id="PKLL01000029">
    <property type="protein sequence ID" value="RZE15719.1"/>
    <property type="molecule type" value="Genomic_DNA"/>
</dbReference>
<proteinExistence type="predicted"/>
<evidence type="ECO:0000313" key="3">
    <source>
        <dbReference type="Proteomes" id="UP000292693"/>
    </source>
</evidence>
<comment type="caution">
    <text evidence="2">The sequence shown here is derived from an EMBL/GenBank/DDBJ whole genome shotgun (WGS) entry which is preliminary data.</text>
</comment>
<dbReference type="InterPro" id="IPR029058">
    <property type="entry name" value="AB_hydrolase_fold"/>
</dbReference>
<gene>
    <name evidence="2" type="ORF">C0Q92_29975</name>
</gene>
<feature type="domain" description="AB hydrolase-1" evidence="1">
    <location>
        <begin position="19"/>
        <end position="227"/>
    </location>
</feature>
<sequence length="252" mass="26311">MSRYTDHPALEGVTTRGTLLVVPGRGETHETYARLGARLSADAYHVRVVDPPLLDPADPAPSLTGFAKELGEAADAPDGVPAVRPVVVIGSDAGAAAVAAVLARTGAAWQPDGVVLAGLPSRAAPERATWEEELDLRTACPVHRRRLTEDGQVRRGALGTPVPAPVLALAEESEIPVPTLLLAGDADPLADHQALLAKARSLPRARLSRVRGAHHDVLNDAQHRSVAAEIVTFLEGLRDGMAPAVSVAASAW</sequence>
<dbReference type="GeneID" id="97271627"/>
<accession>A0A8G2DXN1</accession>
<dbReference type="InterPro" id="IPR000073">
    <property type="entry name" value="AB_hydrolase_1"/>
</dbReference>
<reference evidence="2 3" key="1">
    <citation type="submission" date="2017-12" db="EMBL/GenBank/DDBJ databases">
        <title>Population genomics insights into the ecological differentiation and adaptive evolution in streptomycetes.</title>
        <authorList>
            <person name="Li Y."/>
            <person name="Huang Y."/>
        </authorList>
    </citation>
    <scope>NUCLEOTIDE SEQUENCE [LARGE SCALE GENOMIC DNA]</scope>
    <source>
        <strain evidence="2 3">NBRC 100770</strain>
    </source>
</reference>
<dbReference type="AlphaFoldDB" id="A0A8G2DXN1"/>
<organism evidence="2 3">
    <name type="scientific">Streptomyces albidoflavus</name>
    <dbReference type="NCBI Taxonomy" id="1886"/>
    <lineage>
        <taxon>Bacteria</taxon>
        <taxon>Bacillati</taxon>
        <taxon>Actinomycetota</taxon>
        <taxon>Actinomycetes</taxon>
        <taxon>Kitasatosporales</taxon>
        <taxon>Streptomycetaceae</taxon>
        <taxon>Streptomyces</taxon>
        <taxon>Streptomyces albidoflavus group</taxon>
    </lineage>
</organism>
<dbReference type="GO" id="GO:0016787">
    <property type="term" value="F:hydrolase activity"/>
    <property type="evidence" value="ECO:0007669"/>
    <property type="project" value="UniProtKB-KW"/>
</dbReference>
<protein>
    <submittedName>
        <fullName evidence="2">Alpha/beta hydrolase</fullName>
    </submittedName>
</protein>
<evidence type="ECO:0000313" key="2">
    <source>
        <dbReference type="EMBL" id="RZE15719.1"/>
    </source>
</evidence>
<name>A0A8G2DXN1_9ACTN</name>
<dbReference type="Pfam" id="PF12697">
    <property type="entry name" value="Abhydrolase_6"/>
    <property type="match status" value="1"/>
</dbReference>
<dbReference type="Gene3D" id="3.40.50.1820">
    <property type="entry name" value="alpha/beta hydrolase"/>
    <property type="match status" value="1"/>
</dbReference>
<evidence type="ECO:0000259" key="1">
    <source>
        <dbReference type="Pfam" id="PF12697"/>
    </source>
</evidence>